<evidence type="ECO:0000256" key="7">
    <source>
        <dbReference type="RuleBase" id="RU363032"/>
    </source>
</evidence>
<sequence>MSSTDTRTRSAASGAVEKDPQPSVRATRSRTTRSGGGATATSFSSRAAVNTVLVIMALYTLMPLTWLLFAATKDNSDLFAHPGFELGDFNLFSNLDRLFSYDHGIFATWLGNSMLYSVVGAAASAFISLLAGYAFDKYVFPLKNKLYAVVLLGILVPSTVVSLPMYLMASKVGLVNTYWAVLIPGLVNPFGVYLARVFSEGYVPGETLEAARMDGASEIRLFRSISLPMMAPAFMTIFLFSFTGSWNNFFLPLVMLNDSSKYPVTLGIYNWNQTVSQYPEFYQLVITGSLISVIPLAIAFLGLQRYWRSGLTAGAVK</sequence>
<feature type="transmembrane region" description="Helical" evidence="7">
    <location>
        <begin position="114"/>
        <end position="134"/>
    </location>
</feature>
<evidence type="ECO:0000256" key="1">
    <source>
        <dbReference type="ARBA" id="ARBA00004651"/>
    </source>
</evidence>
<feature type="transmembrane region" description="Helical" evidence="7">
    <location>
        <begin position="146"/>
        <end position="166"/>
    </location>
</feature>
<dbReference type="AlphaFoldDB" id="A0A939JLT2"/>
<reference evidence="10" key="1">
    <citation type="submission" date="2021-03" db="EMBL/GenBank/DDBJ databases">
        <title>Streptomyces poriferae sp. nov., a novel marine sponge-derived Actinobacteria species with anti-MRSA activity.</title>
        <authorList>
            <person name="Sandoval-Powers M."/>
            <person name="Kralova S."/>
            <person name="Nguyen G.-S."/>
            <person name="Fawwal D."/>
            <person name="Degnes K."/>
            <person name="Klinkenberg G."/>
            <person name="Sletta H."/>
            <person name="Wentzel A."/>
            <person name="Liles M.R."/>
        </authorList>
    </citation>
    <scope>NUCLEOTIDE SEQUENCE</scope>
    <source>
        <strain evidence="10">DSM 41794</strain>
    </source>
</reference>
<dbReference type="InterPro" id="IPR000515">
    <property type="entry name" value="MetI-like"/>
</dbReference>
<dbReference type="SUPFAM" id="SSF161098">
    <property type="entry name" value="MetI-like"/>
    <property type="match status" value="1"/>
</dbReference>
<comment type="similarity">
    <text evidence="7">Belongs to the binding-protein-dependent transport system permease family.</text>
</comment>
<dbReference type="InterPro" id="IPR035906">
    <property type="entry name" value="MetI-like_sf"/>
</dbReference>
<keyword evidence="4 7" id="KW-0812">Transmembrane</keyword>
<dbReference type="RefSeq" id="WP_206968603.1">
    <property type="nucleotide sequence ID" value="NZ_BAAAJJ010000013.1"/>
</dbReference>
<evidence type="ECO:0000256" key="2">
    <source>
        <dbReference type="ARBA" id="ARBA00022448"/>
    </source>
</evidence>
<proteinExistence type="inferred from homology"/>
<feature type="compositionally biased region" description="Low complexity" evidence="8">
    <location>
        <begin position="1"/>
        <end position="13"/>
    </location>
</feature>
<evidence type="ECO:0000256" key="6">
    <source>
        <dbReference type="ARBA" id="ARBA00023136"/>
    </source>
</evidence>
<dbReference type="Pfam" id="PF00528">
    <property type="entry name" value="BPD_transp_1"/>
    <property type="match status" value="1"/>
</dbReference>
<dbReference type="Proteomes" id="UP000664167">
    <property type="component" value="Unassembled WGS sequence"/>
</dbReference>
<feature type="region of interest" description="Disordered" evidence="8">
    <location>
        <begin position="1"/>
        <end position="41"/>
    </location>
</feature>
<evidence type="ECO:0000259" key="9">
    <source>
        <dbReference type="PROSITE" id="PS50928"/>
    </source>
</evidence>
<keyword evidence="3" id="KW-1003">Cell membrane</keyword>
<feature type="domain" description="ABC transmembrane type-1" evidence="9">
    <location>
        <begin position="110"/>
        <end position="302"/>
    </location>
</feature>
<comment type="subcellular location">
    <subcellularLocation>
        <location evidence="1 7">Cell membrane</location>
        <topology evidence="1 7">Multi-pass membrane protein</topology>
    </subcellularLocation>
</comment>
<keyword evidence="6 7" id="KW-0472">Membrane</keyword>
<keyword evidence="2 7" id="KW-0813">Transport</keyword>
<dbReference type="Gene3D" id="1.10.3720.10">
    <property type="entry name" value="MetI-like"/>
    <property type="match status" value="1"/>
</dbReference>
<feature type="transmembrane region" description="Helical" evidence="7">
    <location>
        <begin position="47"/>
        <end position="69"/>
    </location>
</feature>
<dbReference type="GO" id="GO:0005886">
    <property type="term" value="C:plasma membrane"/>
    <property type="evidence" value="ECO:0007669"/>
    <property type="project" value="UniProtKB-SubCell"/>
</dbReference>
<protein>
    <submittedName>
        <fullName evidence="10">Carbohydrate ABC transporter permease</fullName>
    </submittedName>
</protein>
<evidence type="ECO:0000256" key="5">
    <source>
        <dbReference type="ARBA" id="ARBA00022989"/>
    </source>
</evidence>
<dbReference type="PANTHER" id="PTHR43744:SF12">
    <property type="entry name" value="ABC TRANSPORTER PERMEASE PROTEIN MG189-RELATED"/>
    <property type="match status" value="1"/>
</dbReference>
<dbReference type="CDD" id="cd06261">
    <property type="entry name" value="TM_PBP2"/>
    <property type="match status" value="1"/>
</dbReference>
<dbReference type="PANTHER" id="PTHR43744">
    <property type="entry name" value="ABC TRANSPORTER PERMEASE PROTEIN MG189-RELATED-RELATED"/>
    <property type="match status" value="1"/>
</dbReference>
<feature type="transmembrane region" description="Helical" evidence="7">
    <location>
        <begin position="281"/>
        <end position="303"/>
    </location>
</feature>
<keyword evidence="11" id="KW-1185">Reference proteome</keyword>
<feature type="transmembrane region" description="Helical" evidence="7">
    <location>
        <begin position="178"/>
        <end position="199"/>
    </location>
</feature>
<evidence type="ECO:0000256" key="8">
    <source>
        <dbReference type="SAM" id="MobiDB-lite"/>
    </source>
</evidence>
<gene>
    <name evidence="10" type="ORF">J0695_33890</name>
</gene>
<name>A0A939JLT2_9ACTN</name>
<accession>A0A939JLT2</accession>
<comment type="caution">
    <text evidence="10">The sequence shown here is derived from an EMBL/GenBank/DDBJ whole genome shotgun (WGS) entry which is preliminary data.</text>
</comment>
<keyword evidence="5 7" id="KW-1133">Transmembrane helix</keyword>
<evidence type="ECO:0000313" key="11">
    <source>
        <dbReference type="Proteomes" id="UP000664167"/>
    </source>
</evidence>
<dbReference type="PROSITE" id="PS50928">
    <property type="entry name" value="ABC_TM1"/>
    <property type="match status" value="1"/>
</dbReference>
<evidence type="ECO:0000313" key="10">
    <source>
        <dbReference type="EMBL" id="MBO0516725.1"/>
    </source>
</evidence>
<evidence type="ECO:0000256" key="3">
    <source>
        <dbReference type="ARBA" id="ARBA00022475"/>
    </source>
</evidence>
<dbReference type="EMBL" id="JAFLRJ010000437">
    <property type="protein sequence ID" value="MBO0516725.1"/>
    <property type="molecule type" value="Genomic_DNA"/>
</dbReference>
<feature type="transmembrane region" description="Helical" evidence="7">
    <location>
        <begin position="220"/>
        <end position="242"/>
    </location>
</feature>
<evidence type="ECO:0000256" key="4">
    <source>
        <dbReference type="ARBA" id="ARBA00022692"/>
    </source>
</evidence>
<dbReference type="GO" id="GO:0055085">
    <property type="term" value="P:transmembrane transport"/>
    <property type="evidence" value="ECO:0007669"/>
    <property type="project" value="InterPro"/>
</dbReference>
<organism evidence="10 11">
    <name type="scientific">Streptomyces beijiangensis</name>
    <dbReference type="NCBI Taxonomy" id="163361"/>
    <lineage>
        <taxon>Bacteria</taxon>
        <taxon>Bacillati</taxon>
        <taxon>Actinomycetota</taxon>
        <taxon>Actinomycetes</taxon>
        <taxon>Kitasatosporales</taxon>
        <taxon>Streptomycetaceae</taxon>
        <taxon>Streptomyces</taxon>
    </lineage>
</organism>